<keyword evidence="2 3" id="KW-0520">NAD</keyword>
<protein>
    <recommendedName>
        <fullName evidence="3">NAD-dependent protein deacylase</fullName>
        <ecNumber evidence="3">2.3.1.286</ecNumber>
    </recommendedName>
    <alternativeName>
        <fullName evidence="3">Regulatory protein SIR2 homolog</fullName>
    </alternativeName>
</protein>
<dbReference type="InterPro" id="IPR026590">
    <property type="entry name" value="Ssirtuin_cat_dom"/>
</dbReference>
<dbReference type="InterPro" id="IPR003000">
    <property type="entry name" value="Sirtuin"/>
</dbReference>
<dbReference type="Gene3D" id="3.30.1600.10">
    <property type="entry name" value="SIR2/SIRT2 'Small Domain"/>
    <property type="match status" value="1"/>
</dbReference>
<organism evidence="7 8">
    <name type="scientific">Phytohabitans kaempferiae</name>
    <dbReference type="NCBI Taxonomy" id="1620943"/>
    <lineage>
        <taxon>Bacteria</taxon>
        <taxon>Bacillati</taxon>
        <taxon>Actinomycetota</taxon>
        <taxon>Actinomycetes</taxon>
        <taxon>Micromonosporales</taxon>
        <taxon>Micromonosporaceae</taxon>
    </lineage>
</organism>
<dbReference type="RefSeq" id="WP_377258827.1">
    <property type="nucleotide sequence ID" value="NZ_JBHLUH010000073.1"/>
</dbReference>
<feature type="region of interest" description="Disordered" evidence="5">
    <location>
        <begin position="142"/>
        <end position="175"/>
    </location>
</feature>
<feature type="compositionally biased region" description="Basic and acidic residues" evidence="5">
    <location>
        <begin position="159"/>
        <end position="175"/>
    </location>
</feature>
<dbReference type="EC" id="2.3.1.286" evidence="3"/>
<comment type="similarity">
    <text evidence="3">Belongs to the sirtuin family. Class III subfamily.</text>
</comment>
<dbReference type="SUPFAM" id="SSF52467">
    <property type="entry name" value="DHS-like NAD/FAD-binding domain"/>
    <property type="match status" value="1"/>
</dbReference>
<evidence type="ECO:0000259" key="6">
    <source>
        <dbReference type="PROSITE" id="PS50305"/>
    </source>
</evidence>
<feature type="binding site" evidence="3">
    <location>
        <position position="129"/>
    </location>
    <ligand>
        <name>Zn(2+)</name>
        <dbReference type="ChEBI" id="CHEBI:29105"/>
    </ligand>
</feature>
<feature type="active site" description="Proton acceptor" evidence="3">
    <location>
        <position position="121"/>
    </location>
</feature>
<feature type="binding site" evidence="3">
    <location>
        <begin position="103"/>
        <end position="106"/>
    </location>
    <ligand>
        <name>NAD(+)</name>
        <dbReference type="ChEBI" id="CHEBI:57540"/>
    </ligand>
</feature>
<comment type="catalytic activity">
    <reaction evidence="3">
        <text>N(6)-acetyl-L-lysyl-[protein] + NAD(+) + H2O = 2''-O-acetyl-ADP-D-ribose + nicotinamide + L-lysyl-[protein]</text>
        <dbReference type="Rhea" id="RHEA:43636"/>
        <dbReference type="Rhea" id="RHEA-COMP:9752"/>
        <dbReference type="Rhea" id="RHEA-COMP:10731"/>
        <dbReference type="ChEBI" id="CHEBI:15377"/>
        <dbReference type="ChEBI" id="CHEBI:17154"/>
        <dbReference type="ChEBI" id="CHEBI:29969"/>
        <dbReference type="ChEBI" id="CHEBI:57540"/>
        <dbReference type="ChEBI" id="CHEBI:61930"/>
        <dbReference type="ChEBI" id="CHEBI:83767"/>
        <dbReference type="EC" id="2.3.1.286"/>
    </reaction>
</comment>
<accession>A0ABV6MCX1</accession>
<keyword evidence="3" id="KW-0963">Cytoplasm</keyword>
<evidence type="ECO:0000256" key="3">
    <source>
        <dbReference type="HAMAP-Rule" id="MF_01121"/>
    </source>
</evidence>
<feature type="binding site" evidence="3">
    <location>
        <position position="265"/>
    </location>
    <ligand>
        <name>NAD(+)</name>
        <dbReference type="ChEBI" id="CHEBI:57540"/>
    </ligand>
</feature>
<dbReference type="PANTHER" id="PTHR11085:SF10">
    <property type="entry name" value="NAD-DEPENDENT PROTEIN DEACYLASE SIRTUIN-5, MITOCHONDRIAL-RELATED"/>
    <property type="match status" value="1"/>
</dbReference>
<gene>
    <name evidence="3" type="primary">cobB</name>
    <name evidence="7" type="ORF">ACFFIA_33515</name>
</gene>
<sequence length="283" mass="29520">MESVLPAGAAELLGQARRIVVFTGAGMSAESGVPTFRDDLTGLWAQFDAERLATPEAFAADPDLVWGWYEWRRARVRQAQPNPGHLAVAAIEELVPETVVVTQNVDDLHERAGSRAPIHLHGSLFAPRCVGDAAHPAAFPDVATSQSAESGEWQDQSAEPEKATDKSAEPDEGRRIAPPCCTRCGALVRPGVVWFGEALPEAALAAAVEAATACDVLLTVGTSGVVYPAAEIPRVAARAGAVVIQVNPEPTPLDGVCDVNLRGTAAGVLPALAATLQSVAEEA</sequence>
<dbReference type="HAMAP" id="MF_01121">
    <property type="entry name" value="Sirtuin_ClassIII"/>
    <property type="match status" value="1"/>
</dbReference>
<evidence type="ECO:0000256" key="5">
    <source>
        <dbReference type="SAM" id="MobiDB-lite"/>
    </source>
</evidence>
<evidence type="ECO:0000256" key="4">
    <source>
        <dbReference type="PROSITE-ProRule" id="PRU00236"/>
    </source>
</evidence>
<dbReference type="InterPro" id="IPR026591">
    <property type="entry name" value="Sirtuin_cat_small_dom_sf"/>
</dbReference>
<keyword evidence="8" id="KW-1185">Reference proteome</keyword>
<comment type="catalytic activity">
    <reaction evidence="3">
        <text>N(6)-succinyl-L-lysyl-[protein] + NAD(+) + H2O = 2''-O-succinyl-ADP-D-ribose + nicotinamide + L-lysyl-[protein]</text>
        <dbReference type="Rhea" id="RHEA:47668"/>
        <dbReference type="Rhea" id="RHEA-COMP:9752"/>
        <dbReference type="Rhea" id="RHEA-COMP:11877"/>
        <dbReference type="ChEBI" id="CHEBI:15377"/>
        <dbReference type="ChEBI" id="CHEBI:17154"/>
        <dbReference type="ChEBI" id="CHEBI:29969"/>
        <dbReference type="ChEBI" id="CHEBI:57540"/>
        <dbReference type="ChEBI" id="CHEBI:87830"/>
        <dbReference type="ChEBI" id="CHEBI:87832"/>
    </reaction>
</comment>
<keyword evidence="1" id="KW-0808">Transferase</keyword>
<feature type="binding site" evidence="3">
    <location>
        <begin position="221"/>
        <end position="223"/>
    </location>
    <ligand>
        <name>NAD(+)</name>
        <dbReference type="ChEBI" id="CHEBI:57540"/>
    </ligand>
</feature>
<dbReference type="InterPro" id="IPR029035">
    <property type="entry name" value="DHS-like_NAD/FAD-binding_dom"/>
</dbReference>
<dbReference type="PROSITE" id="PS50305">
    <property type="entry name" value="SIRTUIN"/>
    <property type="match status" value="1"/>
</dbReference>
<keyword evidence="3" id="KW-0479">Metal-binding</keyword>
<dbReference type="Pfam" id="PF02146">
    <property type="entry name" value="SIR2"/>
    <property type="match status" value="1"/>
</dbReference>
<dbReference type="InterPro" id="IPR027546">
    <property type="entry name" value="Sirtuin_class_III"/>
</dbReference>
<dbReference type="PANTHER" id="PTHR11085">
    <property type="entry name" value="NAD-DEPENDENT PROTEIN DEACYLASE SIRTUIN-5, MITOCHONDRIAL-RELATED"/>
    <property type="match status" value="1"/>
</dbReference>
<name>A0ABV6MCX1_9ACTN</name>
<dbReference type="InterPro" id="IPR050134">
    <property type="entry name" value="NAD-dep_sirtuin_deacylases"/>
</dbReference>
<evidence type="ECO:0000313" key="8">
    <source>
        <dbReference type="Proteomes" id="UP001589867"/>
    </source>
</evidence>
<evidence type="ECO:0000313" key="7">
    <source>
        <dbReference type="EMBL" id="MFC0532552.1"/>
    </source>
</evidence>
<feature type="compositionally biased region" description="Polar residues" evidence="5">
    <location>
        <begin position="143"/>
        <end position="157"/>
    </location>
</feature>
<proteinExistence type="inferred from homology"/>
<reference evidence="7 8" key="1">
    <citation type="submission" date="2024-09" db="EMBL/GenBank/DDBJ databases">
        <authorList>
            <person name="Sun Q."/>
            <person name="Mori K."/>
        </authorList>
    </citation>
    <scope>NUCLEOTIDE SEQUENCE [LARGE SCALE GENOMIC DNA]</scope>
    <source>
        <strain evidence="7 8">TBRC 3947</strain>
    </source>
</reference>
<evidence type="ECO:0000256" key="1">
    <source>
        <dbReference type="ARBA" id="ARBA00022679"/>
    </source>
</evidence>
<keyword evidence="3" id="KW-0862">Zinc</keyword>
<evidence type="ECO:0000256" key="2">
    <source>
        <dbReference type="ARBA" id="ARBA00023027"/>
    </source>
</evidence>
<dbReference type="Gene3D" id="3.40.50.1220">
    <property type="entry name" value="TPP-binding domain"/>
    <property type="match status" value="1"/>
</dbReference>
<feature type="binding site" evidence="3">
    <location>
        <position position="181"/>
    </location>
    <ligand>
        <name>Zn(2+)</name>
        <dbReference type="ChEBI" id="CHEBI:29105"/>
    </ligand>
</feature>
<dbReference type="EMBL" id="JBHLUH010000073">
    <property type="protein sequence ID" value="MFC0532552.1"/>
    <property type="molecule type" value="Genomic_DNA"/>
</dbReference>
<feature type="binding site" evidence="3">
    <location>
        <position position="72"/>
    </location>
    <ligand>
        <name>substrate</name>
    </ligand>
</feature>
<comment type="caution">
    <text evidence="3 4">Lacks conserved residue(s) required for the propagation of feature annotation.</text>
</comment>
<comment type="caution">
    <text evidence="7">The sequence shown here is derived from an EMBL/GenBank/DDBJ whole genome shotgun (WGS) entry which is preliminary data.</text>
</comment>
<comment type="function">
    <text evidence="3">NAD-dependent lysine deacetylase and desuccinylase that specifically removes acetyl and succinyl groups on target proteins. Modulates the activities of several proteins which are inactive in their acylated form.</text>
</comment>
<comment type="subcellular location">
    <subcellularLocation>
        <location evidence="3">Cytoplasm</location>
    </subcellularLocation>
</comment>
<feature type="binding site" evidence="3">
    <location>
        <begin position="247"/>
        <end position="249"/>
    </location>
    <ligand>
        <name>NAD(+)</name>
        <dbReference type="ChEBI" id="CHEBI:57540"/>
    </ligand>
</feature>
<dbReference type="CDD" id="cd01412">
    <property type="entry name" value="SIRT5_Af1_CobB"/>
    <property type="match status" value="1"/>
</dbReference>
<comment type="cofactor">
    <cofactor evidence="3">
        <name>Zn(2+)</name>
        <dbReference type="ChEBI" id="CHEBI:29105"/>
    </cofactor>
    <text evidence="3">Binds 1 zinc ion per subunit.</text>
</comment>
<dbReference type="Proteomes" id="UP001589867">
    <property type="component" value="Unassembled WGS sequence"/>
</dbReference>
<feature type="binding site" evidence="3">
    <location>
        <position position="69"/>
    </location>
    <ligand>
        <name>substrate</name>
    </ligand>
</feature>
<feature type="domain" description="Deacetylase sirtuin-type" evidence="6">
    <location>
        <begin position="1"/>
        <end position="283"/>
    </location>
</feature>
<comment type="domain">
    <text evidence="3">2 residues (Tyr-69 and Arg-72) present in a large hydrophobic pocket are probably involved in substrate specificity. They are important for desuccinylation activity, but dispensable for deacetylation activity.</text>
</comment>